<proteinExistence type="inferred from homology"/>
<reference evidence="5" key="1">
    <citation type="journal article" date="2019" name="Int. J. Syst. Evol. Microbiol.">
        <title>The Global Catalogue of Microorganisms (GCM) 10K type strain sequencing project: providing services to taxonomists for standard genome sequencing and annotation.</title>
        <authorList>
            <consortium name="The Broad Institute Genomics Platform"/>
            <consortium name="The Broad Institute Genome Sequencing Center for Infectious Disease"/>
            <person name="Wu L."/>
            <person name="Ma J."/>
        </authorList>
    </citation>
    <scope>NUCLEOTIDE SEQUENCE [LARGE SCALE GENOMIC DNA]</scope>
    <source>
        <strain evidence="5">CGMCC 4.7680</strain>
    </source>
</reference>
<protein>
    <recommendedName>
        <fullName evidence="2">Anti-sigma factor antagonist</fullName>
    </recommendedName>
</protein>
<dbReference type="PANTHER" id="PTHR33495">
    <property type="entry name" value="ANTI-SIGMA FACTOR ANTAGONIST TM_1081-RELATED-RELATED"/>
    <property type="match status" value="1"/>
</dbReference>
<evidence type="ECO:0000313" key="5">
    <source>
        <dbReference type="Proteomes" id="UP000649955"/>
    </source>
</evidence>
<dbReference type="PROSITE" id="PS50801">
    <property type="entry name" value="STAS"/>
    <property type="match status" value="1"/>
</dbReference>
<comment type="caution">
    <text evidence="4">The sequence shown here is derived from an EMBL/GenBank/DDBJ whole genome shotgun (WGS) entry which is preliminary data.</text>
</comment>
<dbReference type="NCBIfam" id="TIGR00377">
    <property type="entry name" value="ant_ant_sig"/>
    <property type="match status" value="1"/>
</dbReference>
<keyword evidence="5" id="KW-1185">Reference proteome</keyword>
<sequence>MTDDPMPTLTVRVRTVPEAVVVAAAGDLDLGTAPVLRARTRAALDGEPGALIVDLGAITFCGSAGLQVIAELVAETAAADLPFAVVADGRPVLRSLQVTRLDGTLALHPTVDGACAWLRRRPGRIGRDGG</sequence>
<feature type="domain" description="STAS" evidence="3">
    <location>
        <begin position="9"/>
        <end position="118"/>
    </location>
</feature>
<dbReference type="PANTHER" id="PTHR33495:SF13">
    <property type="entry name" value="ANTI-SIGMA-F FACTOR ANTAGONIST RSFB"/>
    <property type="match status" value="1"/>
</dbReference>
<evidence type="ECO:0000256" key="1">
    <source>
        <dbReference type="ARBA" id="ARBA00009013"/>
    </source>
</evidence>
<name>A0ABQ3KUD9_9PSEU</name>
<dbReference type="Proteomes" id="UP000649955">
    <property type="component" value="Unassembled WGS sequence"/>
</dbReference>
<dbReference type="Gene3D" id="3.30.750.24">
    <property type="entry name" value="STAS domain"/>
    <property type="match status" value="1"/>
</dbReference>
<dbReference type="InterPro" id="IPR003658">
    <property type="entry name" value="Anti-sigma_ant"/>
</dbReference>
<evidence type="ECO:0000259" key="3">
    <source>
        <dbReference type="PROSITE" id="PS50801"/>
    </source>
</evidence>
<gene>
    <name evidence="4" type="ORF">GCM10017567_84200</name>
</gene>
<organism evidence="4 5">
    <name type="scientific">Amycolatopsis bullii</name>
    <dbReference type="NCBI Taxonomy" id="941987"/>
    <lineage>
        <taxon>Bacteria</taxon>
        <taxon>Bacillati</taxon>
        <taxon>Actinomycetota</taxon>
        <taxon>Actinomycetes</taxon>
        <taxon>Pseudonocardiales</taxon>
        <taxon>Pseudonocardiaceae</taxon>
        <taxon>Amycolatopsis</taxon>
    </lineage>
</organism>
<dbReference type="CDD" id="cd07043">
    <property type="entry name" value="STAS_anti-anti-sigma_factors"/>
    <property type="match status" value="1"/>
</dbReference>
<dbReference type="Pfam" id="PF01740">
    <property type="entry name" value="STAS"/>
    <property type="match status" value="1"/>
</dbReference>
<comment type="similarity">
    <text evidence="1 2">Belongs to the anti-sigma-factor antagonist family.</text>
</comment>
<dbReference type="SUPFAM" id="SSF52091">
    <property type="entry name" value="SpoIIaa-like"/>
    <property type="match status" value="1"/>
</dbReference>
<evidence type="ECO:0000256" key="2">
    <source>
        <dbReference type="RuleBase" id="RU003749"/>
    </source>
</evidence>
<dbReference type="EMBL" id="BNAW01000074">
    <property type="protein sequence ID" value="GHG48719.1"/>
    <property type="molecule type" value="Genomic_DNA"/>
</dbReference>
<dbReference type="InterPro" id="IPR036513">
    <property type="entry name" value="STAS_dom_sf"/>
</dbReference>
<accession>A0ABQ3KUD9</accession>
<dbReference type="RefSeq" id="WP_191316917.1">
    <property type="nucleotide sequence ID" value="NZ_BNAW01000074.1"/>
</dbReference>
<evidence type="ECO:0000313" key="4">
    <source>
        <dbReference type="EMBL" id="GHG48719.1"/>
    </source>
</evidence>
<dbReference type="InterPro" id="IPR002645">
    <property type="entry name" value="STAS_dom"/>
</dbReference>